<keyword evidence="2" id="KW-0472">Membrane</keyword>
<feature type="transmembrane region" description="Helical" evidence="2">
    <location>
        <begin position="5"/>
        <end position="25"/>
    </location>
</feature>
<dbReference type="EMBL" id="UINC01085354">
    <property type="protein sequence ID" value="SVC32821.1"/>
    <property type="molecule type" value="Genomic_DNA"/>
</dbReference>
<proteinExistence type="predicted"/>
<feature type="compositionally biased region" description="Polar residues" evidence="1">
    <location>
        <begin position="36"/>
        <end position="55"/>
    </location>
</feature>
<evidence type="ECO:0000256" key="1">
    <source>
        <dbReference type="SAM" id="MobiDB-lite"/>
    </source>
</evidence>
<sequence>MRIAIIVIIGIFAYLIVFIPGYFFIVPDETEKLSDNKTSVQLQADSSAGKSSEQPIANPGDAPPPK</sequence>
<dbReference type="AlphaFoldDB" id="A0A382LD79"/>
<organism evidence="3">
    <name type="scientific">marine metagenome</name>
    <dbReference type="NCBI Taxonomy" id="408172"/>
    <lineage>
        <taxon>unclassified sequences</taxon>
        <taxon>metagenomes</taxon>
        <taxon>ecological metagenomes</taxon>
    </lineage>
</organism>
<evidence type="ECO:0000313" key="3">
    <source>
        <dbReference type="EMBL" id="SVC32821.1"/>
    </source>
</evidence>
<accession>A0A382LD79</accession>
<gene>
    <name evidence="3" type="ORF">METZ01_LOCUS285675</name>
</gene>
<protein>
    <submittedName>
        <fullName evidence="3">Uncharacterized protein</fullName>
    </submittedName>
</protein>
<name>A0A382LD79_9ZZZZ</name>
<evidence type="ECO:0000256" key="2">
    <source>
        <dbReference type="SAM" id="Phobius"/>
    </source>
</evidence>
<keyword evidence="2" id="KW-0812">Transmembrane</keyword>
<keyword evidence="2" id="KW-1133">Transmembrane helix</keyword>
<feature type="region of interest" description="Disordered" evidence="1">
    <location>
        <begin position="36"/>
        <end position="66"/>
    </location>
</feature>
<reference evidence="3" key="1">
    <citation type="submission" date="2018-05" db="EMBL/GenBank/DDBJ databases">
        <authorList>
            <person name="Lanie J.A."/>
            <person name="Ng W.-L."/>
            <person name="Kazmierczak K.M."/>
            <person name="Andrzejewski T.M."/>
            <person name="Davidsen T.M."/>
            <person name="Wayne K.J."/>
            <person name="Tettelin H."/>
            <person name="Glass J.I."/>
            <person name="Rusch D."/>
            <person name="Podicherti R."/>
            <person name="Tsui H.-C.T."/>
            <person name="Winkler M.E."/>
        </authorList>
    </citation>
    <scope>NUCLEOTIDE SEQUENCE</scope>
</reference>